<organism evidence="1 2">
    <name type="scientific">Coniochaeta hoffmannii</name>
    <dbReference type="NCBI Taxonomy" id="91930"/>
    <lineage>
        <taxon>Eukaryota</taxon>
        <taxon>Fungi</taxon>
        <taxon>Dikarya</taxon>
        <taxon>Ascomycota</taxon>
        <taxon>Pezizomycotina</taxon>
        <taxon>Sordariomycetes</taxon>
        <taxon>Sordariomycetidae</taxon>
        <taxon>Coniochaetales</taxon>
        <taxon>Coniochaetaceae</taxon>
        <taxon>Coniochaeta</taxon>
    </lineage>
</organism>
<evidence type="ECO:0000313" key="1">
    <source>
        <dbReference type="EMBL" id="KAJ9130752.1"/>
    </source>
</evidence>
<dbReference type="AlphaFoldDB" id="A0AA38RFN3"/>
<sequence length="196" mass="21064">MAMKILSVSNGVYKASYDNLGNEVHILLTPEILQDDAAGLIAAHLVAAPPAAVTAPPVSQRDAYRRSYCDCGDNLDHSDTDAATDRLRDAIARGGGTAYVPIGEGIYGTVDGVTAFICTPKKNTAVTPVDRATYDYALGFVSEKCGRYVPGTYVHGDLNGEKMNQNAAQEDMGYKNNKYGDAWVCEHAEEGRKDHC</sequence>
<proteinExistence type="predicted"/>
<evidence type="ECO:0000313" key="2">
    <source>
        <dbReference type="Proteomes" id="UP001174691"/>
    </source>
</evidence>
<protein>
    <submittedName>
        <fullName evidence="1">Uncharacterized protein</fullName>
    </submittedName>
</protein>
<keyword evidence="2" id="KW-1185">Reference proteome</keyword>
<name>A0AA38RFN3_9PEZI</name>
<reference evidence="1" key="1">
    <citation type="submission" date="2022-07" db="EMBL/GenBank/DDBJ databases">
        <title>Fungi with potential for degradation of polypropylene.</title>
        <authorList>
            <person name="Gostincar C."/>
        </authorList>
    </citation>
    <scope>NUCLEOTIDE SEQUENCE</scope>
    <source>
        <strain evidence="1">EXF-13287</strain>
    </source>
</reference>
<gene>
    <name evidence="1" type="ORF">NKR19_g9770</name>
</gene>
<dbReference type="EMBL" id="JANBVN010000256">
    <property type="protein sequence ID" value="KAJ9130752.1"/>
    <property type="molecule type" value="Genomic_DNA"/>
</dbReference>
<comment type="caution">
    <text evidence="1">The sequence shown here is derived from an EMBL/GenBank/DDBJ whole genome shotgun (WGS) entry which is preliminary data.</text>
</comment>
<accession>A0AA38RFN3</accession>
<dbReference type="Proteomes" id="UP001174691">
    <property type="component" value="Unassembled WGS sequence"/>
</dbReference>